<dbReference type="SUPFAM" id="SSF52096">
    <property type="entry name" value="ClpP/crotonase"/>
    <property type="match status" value="1"/>
</dbReference>
<organism evidence="1 2">
    <name type="scientific">Albimonas donghaensis</name>
    <dbReference type="NCBI Taxonomy" id="356660"/>
    <lineage>
        <taxon>Bacteria</taxon>
        <taxon>Pseudomonadati</taxon>
        <taxon>Pseudomonadota</taxon>
        <taxon>Alphaproteobacteria</taxon>
        <taxon>Rhodobacterales</taxon>
        <taxon>Paracoccaceae</taxon>
        <taxon>Albimonas</taxon>
    </lineage>
</organism>
<dbReference type="Pfam" id="PF00378">
    <property type="entry name" value="ECH_1"/>
    <property type="match status" value="1"/>
</dbReference>
<evidence type="ECO:0000313" key="1">
    <source>
        <dbReference type="EMBL" id="SDW27470.1"/>
    </source>
</evidence>
<keyword evidence="2" id="KW-1185">Reference proteome</keyword>
<dbReference type="GO" id="GO:0003824">
    <property type="term" value="F:catalytic activity"/>
    <property type="evidence" value="ECO:0007669"/>
    <property type="project" value="UniProtKB-ARBA"/>
</dbReference>
<dbReference type="InterPro" id="IPR029045">
    <property type="entry name" value="ClpP/crotonase-like_dom_sf"/>
</dbReference>
<name>A0A1H2S7H5_9RHOB</name>
<reference evidence="1 2" key="1">
    <citation type="submission" date="2016-10" db="EMBL/GenBank/DDBJ databases">
        <authorList>
            <person name="de Groot N.N."/>
        </authorList>
    </citation>
    <scope>NUCLEOTIDE SEQUENCE [LARGE SCALE GENOMIC DNA]</scope>
    <source>
        <strain evidence="1 2">DSM 17890</strain>
    </source>
</reference>
<dbReference type="Gene3D" id="3.90.226.10">
    <property type="entry name" value="2-enoyl-CoA Hydratase, Chain A, domain 1"/>
    <property type="match status" value="1"/>
</dbReference>
<proteinExistence type="predicted"/>
<dbReference type="OrthoDB" id="9796541at2"/>
<dbReference type="PANTHER" id="PTHR11941">
    <property type="entry name" value="ENOYL-COA HYDRATASE-RELATED"/>
    <property type="match status" value="1"/>
</dbReference>
<dbReference type="RefSeq" id="WP_092679602.1">
    <property type="nucleotide sequence ID" value="NZ_FNMZ01000001.1"/>
</dbReference>
<dbReference type="CDD" id="cd06558">
    <property type="entry name" value="crotonase-like"/>
    <property type="match status" value="1"/>
</dbReference>
<protein>
    <submittedName>
        <fullName evidence="1">Enoyl-CoA hydratase/carnithine racemase</fullName>
    </submittedName>
</protein>
<dbReference type="EMBL" id="FNMZ01000001">
    <property type="protein sequence ID" value="SDW27470.1"/>
    <property type="molecule type" value="Genomic_DNA"/>
</dbReference>
<dbReference type="PANTHER" id="PTHR11941:SF54">
    <property type="entry name" value="ENOYL-COA HYDRATASE, MITOCHONDRIAL"/>
    <property type="match status" value="1"/>
</dbReference>
<accession>A0A1H2S7H5</accession>
<sequence>MTLIRTETEGRVRRLILDAPPMNAMTLPLLDELLAAYRAAAADDAVRAVVLQSSSPKIFCAGLDLKLLREEGAKGVRALLQRLYLDMLDVQHTMGKPTIAAVSGAARGGGMTLSITCNCIVADETASFGYPELDNGLIPAIHFVHLPRQIGRHRAFELLFSGRSFDAAEAERIGLVVKVAKGAGAHDAAMELAESFARQPPEATRVAHAAFMRAQDMDFRREVADVTETFINVSQTEETQEGLTAFIEKRPPAWR</sequence>
<gene>
    <name evidence="1" type="ORF">SAMN05444336_101570</name>
</gene>
<evidence type="ECO:0000313" key="2">
    <source>
        <dbReference type="Proteomes" id="UP000199118"/>
    </source>
</evidence>
<dbReference type="GO" id="GO:0006635">
    <property type="term" value="P:fatty acid beta-oxidation"/>
    <property type="evidence" value="ECO:0007669"/>
    <property type="project" value="TreeGrafter"/>
</dbReference>
<dbReference type="STRING" id="356660.SAMN05444336_101570"/>
<dbReference type="AlphaFoldDB" id="A0A1H2S7H5"/>
<dbReference type="InterPro" id="IPR001753">
    <property type="entry name" value="Enoyl-CoA_hydra/iso"/>
</dbReference>
<dbReference type="Proteomes" id="UP000199118">
    <property type="component" value="Unassembled WGS sequence"/>
</dbReference>